<dbReference type="GeneID" id="94825696"/>
<accession>A0A1J4KWF6</accession>
<evidence type="ECO:0000313" key="1">
    <source>
        <dbReference type="EMBL" id="OHT15571.1"/>
    </source>
</evidence>
<proteinExistence type="predicted"/>
<evidence type="ECO:0008006" key="3">
    <source>
        <dbReference type="Google" id="ProtNLM"/>
    </source>
</evidence>
<evidence type="ECO:0000313" key="2">
    <source>
        <dbReference type="Proteomes" id="UP000179807"/>
    </source>
</evidence>
<dbReference type="SUPFAM" id="SSF117281">
    <property type="entry name" value="Kelch motif"/>
    <property type="match status" value="1"/>
</dbReference>
<name>A0A1J4KWF6_9EUKA</name>
<dbReference type="InterPro" id="IPR015915">
    <property type="entry name" value="Kelch-typ_b-propeller"/>
</dbReference>
<dbReference type="RefSeq" id="XP_068368707.1">
    <property type="nucleotide sequence ID" value="XM_068490992.1"/>
</dbReference>
<keyword evidence="2" id="KW-1185">Reference proteome</keyword>
<dbReference type="AlphaFoldDB" id="A0A1J4KWF6"/>
<dbReference type="Gene3D" id="2.120.10.80">
    <property type="entry name" value="Kelch-type beta propeller"/>
    <property type="match status" value="1"/>
</dbReference>
<dbReference type="Proteomes" id="UP000179807">
    <property type="component" value="Unassembled WGS sequence"/>
</dbReference>
<gene>
    <name evidence="1" type="ORF">TRFO_02921</name>
</gene>
<dbReference type="VEuPathDB" id="TrichDB:TRFO_02921"/>
<comment type="caution">
    <text evidence="1">The sequence shown here is derived from an EMBL/GenBank/DDBJ whole genome shotgun (WGS) entry which is preliminary data.</text>
</comment>
<dbReference type="EMBL" id="MLAK01000217">
    <property type="protein sequence ID" value="OHT15571.1"/>
    <property type="molecule type" value="Genomic_DNA"/>
</dbReference>
<protein>
    <recommendedName>
        <fullName evidence="3">Kelch motif family protein</fullName>
    </recommendedName>
</protein>
<dbReference type="OrthoDB" id="45365at2759"/>
<organism evidence="1 2">
    <name type="scientific">Tritrichomonas foetus</name>
    <dbReference type="NCBI Taxonomy" id="1144522"/>
    <lineage>
        <taxon>Eukaryota</taxon>
        <taxon>Metamonada</taxon>
        <taxon>Parabasalia</taxon>
        <taxon>Tritrichomonadida</taxon>
        <taxon>Tritrichomonadidae</taxon>
        <taxon>Tritrichomonas</taxon>
    </lineage>
</organism>
<reference evidence="1" key="1">
    <citation type="submission" date="2016-10" db="EMBL/GenBank/DDBJ databases">
        <authorList>
            <person name="Benchimol M."/>
            <person name="Almeida L.G."/>
            <person name="Vasconcelos A.T."/>
            <person name="Perreira-Neves A."/>
            <person name="Rosa I.A."/>
            <person name="Tasca T."/>
            <person name="Bogo M.R."/>
            <person name="de Souza W."/>
        </authorList>
    </citation>
    <scope>NUCLEOTIDE SEQUENCE [LARGE SCALE GENOMIC DNA]</scope>
    <source>
        <strain evidence="1">K</strain>
    </source>
</reference>
<sequence length="212" mass="24251">MFYVWGGFNGQLPTELHILDPQTKIWEMIPQDVIGRKSIPYVVVDDKILSYGGNKSGGMLIVDMPQKKVYVRITTGASPPSRVLDPGMTVYGKYLFYYGGRDTTTNHTFMYVCDTERYWWFIMHVLPDDETVSMSDGIVCKIGLFMLPRLHSFSFLCEQRKRELYVFLGAPEKDQVPISVVQIYEPISILNMRDDMLCAFEGDTGLKVSAFL</sequence>